<comment type="caution">
    <text evidence="1">The sequence shown here is derived from an EMBL/GenBank/DDBJ whole genome shotgun (WGS) entry which is preliminary data.</text>
</comment>
<name>A0AC61RYQ5_9FIRM</name>
<dbReference type="Proteomes" id="UP000304953">
    <property type="component" value="Unassembled WGS sequence"/>
</dbReference>
<proteinExistence type="predicted"/>
<evidence type="ECO:0000313" key="2">
    <source>
        <dbReference type="Proteomes" id="UP000304953"/>
    </source>
</evidence>
<sequence length="520" mass="55531">MVRKKVFGIFSGFLAVMLLFTILSRAVSGASMARVETVRIATGTIDHKVNGSGTVEAGKEIAVYTESGQRVKEICVREGQAVEAGEVLFTVDLDELEEQILAAQQELEKSKLQNQDAASSRNVELQNRQRAQSRASEDYNQAVASGDASVAQAKAAWDQAEQELQSFLAAGPPAASAGESRMKQETVGEAGAAGNDGEDMGDAGSAHSPQRDENEQEAGEGSSPEQDEKGAESSQPESTENGQNAEDEIAAWEAEKARLEQAATEAKAAYEAAVASRTENVKTAARALEDANAPAASDSTSRQNEITSQQQELVLDKLQDLKHAEGKITAPVQGVVTNIAITTGDFTTEGTAMRLADASQGSRLVASVDKSNEKYVSKGCQVNISVAGIKEKITSYTVTSVTENEGDPTLLDIVIDMPDGGLETGTRAEIEIVQKSENYSTVIPIQALHEEQNGYYVLVMEEEQGVMGKELVAKRYEVKVQDKNSVNAALEDGLLTSEQEIISSSSRSIGDGSRVRKMDE</sequence>
<reference evidence="1" key="1">
    <citation type="submission" date="2019-04" db="EMBL/GenBank/DDBJ databases">
        <title>Microbes associate with the intestines of laboratory mice.</title>
        <authorList>
            <person name="Navarre W."/>
            <person name="Wong E."/>
            <person name="Huang K."/>
            <person name="Tropini C."/>
            <person name="Ng K."/>
            <person name="Yu B."/>
        </authorList>
    </citation>
    <scope>NUCLEOTIDE SEQUENCE</scope>
    <source>
        <strain evidence="1">NM01_1-7b</strain>
    </source>
</reference>
<gene>
    <name evidence="1" type="ORF">E5329_05995</name>
</gene>
<keyword evidence="2" id="KW-1185">Reference proteome</keyword>
<accession>A0AC61RYQ5</accession>
<protein>
    <submittedName>
        <fullName evidence="1">Biotin/lipoyl-binding protein</fullName>
    </submittedName>
</protein>
<evidence type="ECO:0000313" key="1">
    <source>
        <dbReference type="EMBL" id="TGY97219.1"/>
    </source>
</evidence>
<organism evidence="1 2">
    <name type="scientific">Petralouisia muris</name>
    <dbReference type="NCBI Taxonomy" id="3032872"/>
    <lineage>
        <taxon>Bacteria</taxon>
        <taxon>Bacillati</taxon>
        <taxon>Bacillota</taxon>
        <taxon>Clostridia</taxon>
        <taxon>Lachnospirales</taxon>
        <taxon>Lachnospiraceae</taxon>
        <taxon>Petralouisia</taxon>
    </lineage>
</organism>
<dbReference type="EMBL" id="SRYA01000009">
    <property type="protein sequence ID" value="TGY97219.1"/>
    <property type="molecule type" value="Genomic_DNA"/>
</dbReference>